<name>A0ABU6N5A2_9BACI</name>
<organism evidence="1 2">
    <name type="scientific">Bacillus xiapuensis</name>
    <dbReference type="NCBI Taxonomy" id="2014075"/>
    <lineage>
        <taxon>Bacteria</taxon>
        <taxon>Bacillati</taxon>
        <taxon>Bacillota</taxon>
        <taxon>Bacilli</taxon>
        <taxon>Bacillales</taxon>
        <taxon>Bacillaceae</taxon>
        <taxon>Bacillus</taxon>
    </lineage>
</organism>
<evidence type="ECO:0000313" key="2">
    <source>
        <dbReference type="Proteomes" id="UP001330749"/>
    </source>
</evidence>
<sequence length="69" mass="8220">MAKFTTEEKIQIVLRYLKRNESIKNLAKEVGVSTPILSGWIRLYEQSGVEVRYYLNSLVEFHNNFPYMY</sequence>
<reference evidence="1 2" key="1">
    <citation type="submission" date="2023-03" db="EMBL/GenBank/DDBJ databases">
        <title>Bacillus Genome Sequencing.</title>
        <authorList>
            <person name="Dunlap C."/>
        </authorList>
    </citation>
    <scope>NUCLEOTIDE SEQUENCE [LARGE SCALE GENOMIC DNA]</scope>
    <source>
        <strain evidence="1 2">B-14544</strain>
    </source>
</reference>
<dbReference type="InterPro" id="IPR002514">
    <property type="entry name" value="Transposase_8"/>
</dbReference>
<dbReference type="InterPro" id="IPR036388">
    <property type="entry name" value="WH-like_DNA-bd_sf"/>
</dbReference>
<dbReference type="RefSeq" id="WP_327966264.1">
    <property type="nucleotide sequence ID" value="NZ_JARMQG010000021.1"/>
</dbReference>
<dbReference type="Gene3D" id="1.10.10.10">
    <property type="entry name" value="Winged helix-like DNA-binding domain superfamily/Winged helix DNA-binding domain"/>
    <property type="match status" value="1"/>
</dbReference>
<evidence type="ECO:0000313" key="1">
    <source>
        <dbReference type="EMBL" id="MED3561403.1"/>
    </source>
</evidence>
<protein>
    <submittedName>
        <fullName evidence="1">Transposase</fullName>
    </submittedName>
</protein>
<dbReference type="Proteomes" id="UP001330749">
    <property type="component" value="Unassembled WGS sequence"/>
</dbReference>
<keyword evidence="2" id="KW-1185">Reference proteome</keyword>
<dbReference type="SUPFAM" id="SSF46689">
    <property type="entry name" value="Homeodomain-like"/>
    <property type="match status" value="1"/>
</dbReference>
<gene>
    <name evidence="1" type="ORF">P4447_02415</name>
</gene>
<dbReference type="InterPro" id="IPR009057">
    <property type="entry name" value="Homeodomain-like_sf"/>
</dbReference>
<dbReference type="Pfam" id="PF01527">
    <property type="entry name" value="HTH_Tnp_1"/>
    <property type="match status" value="1"/>
</dbReference>
<dbReference type="EMBL" id="JARMQG010000021">
    <property type="protein sequence ID" value="MED3561403.1"/>
    <property type="molecule type" value="Genomic_DNA"/>
</dbReference>
<comment type="caution">
    <text evidence="1">The sequence shown here is derived from an EMBL/GenBank/DDBJ whole genome shotgun (WGS) entry which is preliminary data.</text>
</comment>
<accession>A0ABU6N5A2</accession>
<proteinExistence type="predicted"/>